<accession>A0AB40C804</accession>
<evidence type="ECO:0000256" key="1">
    <source>
        <dbReference type="ARBA" id="ARBA00004123"/>
    </source>
</evidence>
<evidence type="ECO:0000313" key="10">
    <source>
        <dbReference type="RefSeq" id="XP_039135979.1"/>
    </source>
</evidence>
<evidence type="ECO:0000256" key="5">
    <source>
        <dbReference type="ARBA" id="ARBA00023242"/>
    </source>
</evidence>
<dbReference type="CDD" id="cd00167">
    <property type="entry name" value="SANT"/>
    <property type="match status" value="1"/>
</dbReference>
<gene>
    <name evidence="10" type="primary">LOC120273414</name>
</gene>
<keyword evidence="5" id="KW-0539">Nucleus</keyword>
<protein>
    <submittedName>
        <fullName evidence="10">Protein REVEILLE 8-like</fullName>
    </submittedName>
</protein>
<dbReference type="GeneID" id="120273414"/>
<evidence type="ECO:0000259" key="6">
    <source>
        <dbReference type="PROSITE" id="PS50090"/>
    </source>
</evidence>
<dbReference type="SMART" id="SM00717">
    <property type="entry name" value="SANT"/>
    <property type="match status" value="1"/>
</dbReference>
<dbReference type="InterPro" id="IPR017930">
    <property type="entry name" value="Myb_dom"/>
</dbReference>
<feature type="domain" description="SANT" evidence="7">
    <location>
        <begin position="20"/>
        <end position="73"/>
    </location>
</feature>
<evidence type="ECO:0000259" key="7">
    <source>
        <dbReference type="PROSITE" id="PS51293"/>
    </source>
</evidence>
<dbReference type="AlphaFoldDB" id="A0AB40C804"/>
<dbReference type="SUPFAM" id="SSF46689">
    <property type="entry name" value="Homeodomain-like"/>
    <property type="match status" value="1"/>
</dbReference>
<keyword evidence="3" id="KW-0238">DNA-binding</keyword>
<evidence type="ECO:0000256" key="4">
    <source>
        <dbReference type="ARBA" id="ARBA00023163"/>
    </source>
</evidence>
<evidence type="ECO:0000259" key="8">
    <source>
        <dbReference type="PROSITE" id="PS51294"/>
    </source>
</evidence>
<feature type="domain" description="HTH myb-type" evidence="8">
    <location>
        <begin position="17"/>
        <end position="71"/>
    </location>
</feature>
<keyword evidence="2" id="KW-0805">Transcription regulation</keyword>
<reference evidence="10" key="1">
    <citation type="submission" date="2025-08" db="UniProtKB">
        <authorList>
            <consortium name="RefSeq"/>
        </authorList>
    </citation>
    <scope>IDENTIFICATION</scope>
</reference>
<evidence type="ECO:0000256" key="2">
    <source>
        <dbReference type="ARBA" id="ARBA00023015"/>
    </source>
</evidence>
<dbReference type="PROSITE" id="PS51293">
    <property type="entry name" value="SANT"/>
    <property type="match status" value="1"/>
</dbReference>
<dbReference type="GO" id="GO:0005634">
    <property type="term" value="C:nucleus"/>
    <property type="evidence" value="ECO:0007669"/>
    <property type="project" value="UniProtKB-SubCell"/>
</dbReference>
<keyword evidence="4" id="KW-0804">Transcription</keyword>
<dbReference type="PANTHER" id="PTHR12802">
    <property type="entry name" value="SWI/SNF COMPLEX-RELATED"/>
    <property type="match status" value="1"/>
</dbReference>
<organism evidence="9 10">
    <name type="scientific">Dioscorea cayennensis subsp. rotundata</name>
    <name type="common">White Guinea yam</name>
    <name type="synonym">Dioscorea rotundata</name>
    <dbReference type="NCBI Taxonomy" id="55577"/>
    <lineage>
        <taxon>Eukaryota</taxon>
        <taxon>Viridiplantae</taxon>
        <taxon>Streptophyta</taxon>
        <taxon>Embryophyta</taxon>
        <taxon>Tracheophyta</taxon>
        <taxon>Spermatophyta</taxon>
        <taxon>Magnoliopsida</taxon>
        <taxon>Liliopsida</taxon>
        <taxon>Dioscoreales</taxon>
        <taxon>Dioscoreaceae</taxon>
        <taxon>Dioscorea</taxon>
    </lineage>
</organism>
<dbReference type="PROSITE" id="PS51294">
    <property type="entry name" value="HTH_MYB"/>
    <property type="match status" value="1"/>
</dbReference>
<dbReference type="InterPro" id="IPR001005">
    <property type="entry name" value="SANT/Myb"/>
</dbReference>
<dbReference type="Pfam" id="PF24904">
    <property type="entry name" value="RVE6"/>
    <property type="match status" value="1"/>
</dbReference>
<proteinExistence type="predicted"/>
<dbReference type="Gene3D" id="1.10.10.60">
    <property type="entry name" value="Homeodomain-like"/>
    <property type="match status" value="1"/>
</dbReference>
<dbReference type="GO" id="GO:0010468">
    <property type="term" value="P:regulation of gene expression"/>
    <property type="evidence" value="ECO:0007669"/>
    <property type="project" value="UniProtKB-ARBA"/>
</dbReference>
<comment type="subcellular location">
    <subcellularLocation>
        <location evidence="1">Nucleus</location>
    </subcellularLocation>
</comment>
<dbReference type="FunFam" id="1.10.10.60:FF:000023">
    <property type="entry name" value="protein REVEILLE 6 isoform X1"/>
    <property type="match status" value="1"/>
</dbReference>
<dbReference type="Proteomes" id="UP001515500">
    <property type="component" value="Chromosome 12"/>
</dbReference>
<dbReference type="PANTHER" id="PTHR12802:SF146">
    <property type="entry name" value="PROTEIN REVEILLE 3"/>
    <property type="match status" value="1"/>
</dbReference>
<feature type="domain" description="Myb-like" evidence="6">
    <location>
        <begin position="17"/>
        <end position="67"/>
    </location>
</feature>
<name>A0AB40C804_DIOCR</name>
<dbReference type="InterPro" id="IPR017884">
    <property type="entry name" value="SANT_dom"/>
</dbReference>
<sequence>MSHGGEVATKKLRKPYTITKARDRWTEEEHERFLDALILFGRDWKKVEDFVGTKTVIQIRSHAQKYFLKVQKNGILALVPPPRPKRKATHPYLQKAPGHDSEVMDESFAYSHSSNYFIPAYNTWADGSLAANYPFNKALPSLDYVTPPPTAEGDKELEMMGGVCNENLSWTGNANISCATYEEPNQDDSQKMYPVIPDLAEVYRFIAGLVDPEMKWPLGVYLHKLKQMDPITVKSILVLVRNLRNNLISPEFELHRNTISAYDVNSKTIRTITGTPLTIPASQVLNCMESNYVGLLPPY</sequence>
<dbReference type="NCBIfam" id="TIGR01557">
    <property type="entry name" value="myb_SHAQKYF"/>
    <property type="match status" value="1"/>
</dbReference>
<dbReference type="GO" id="GO:0003677">
    <property type="term" value="F:DNA binding"/>
    <property type="evidence" value="ECO:0007669"/>
    <property type="project" value="UniProtKB-KW"/>
</dbReference>
<dbReference type="RefSeq" id="XP_039135979.1">
    <property type="nucleotide sequence ID" value="XM_039280045.1"/>
</dbReference>
<dbReference type="InterPro" id="IPR009057">
    <property type="entry name" value="Homeodomain-like_sf"/>
</dbReference>
<dbReference type="InterPro" id="IPR006447">
    <property type="entry name" value="Myb_dom_plants"/>
</dbReference>
<dbReference type="Pfam" id="PF00249">
    <property type="entry name" value="Myb_DNA-binding"/>
    <property type="match status" value="1"/>
</dbReference>
<evidence type="ECO:0000313" key="9">
    <source>
        <dbReference type="Proteomes" id="UP001515500"/>
    </source>
</evidence>
<keyword evidence="9" id="KW-1185">Reference proteome</keyword>
<evidence type="ECO:0000256" key="3">
    <source>
        <dbReference type="ARBA" id="ARBA00023125"/>
    </source>
</evidence>
<dbReference type="PROSITE" id="PS50090">
    <property type="entry name" value="MYB_LIKE"/>
    <property type="match status" value="1"/>
</dbReference>